<protein>
    <submittedName>
        <fullName evidence="1">Uncharacterized protein</fullName>
    </submittedName>
</protein>
<keyword evidence="2" id="KW-1185">Reference proteome</keyword>
<sequence length="168" mass="18942">MLNLPSVSKECTMSFTLPALNAVTSEYTDFPSFDALLNAQGGYFPSFNIGDKALLQLANAYDFAQACRNDSRRVNRYSKVGRATLNLQEKYQYNIQQVSVRSFIPDANFLYPYCGAIAFHSEATDFSDIDTAEKETNYIFFPPTKLGYRVAMRAFKTVGFFTPPVPIF</sequence>
<dbReference type="RefSeq" id="WP_062152253.1">
    <property type="nucleotide sequence ID" value="NZ_CP012373.2"/>
</dbReference>
<evidence type="ECO:0000313" key="1">
    <source>
        <dbReference type="EMBL" id="AUI69832.1"/>
    </source>
</evidence>
<reference evidence="2" key="1">
    <citation type="submission" date="2016-12" db="EMBL/GenBank/DDBJ databases">
        <title>Complete Genome Sequence of Beggiatoa leptomitiformis D-401.</title>
        <authorList>
            <person name="Fomenkov A."/>
            <person name="Vincze T."/>
            <person name="Grabovich M."/>
            <person name="Anton B.P."/>
            <person name="Dubinina G."/>
            <person name="Orlova M."/>
            <person name="Belousova E."/>
            <person name="Roberts R.J."/>
        </authorList>
    </citation>
    <scope>NUCLEOTIDE SEQUENCE [LARGE SCALE GENOMIC DNA]</scope>
    <source>
        <strain evidence="2">D-401</strain>
    </source>
</reference>
<dbReference type="KEGG" id="blep:AL038_09495"/>
<evidence type="ECO:0000313" key="2">
    <source>
        <dbReference type="Proteomes" id="UP000234271"/>
    </source>
</evidence>
<gene>
    <name evidence="1" type="ORF">BLE401_14785</name>
</gene>
<dbReference type="EMBL" id="CP018889">
    <property type="protein sequence ID" value="AUI69832.1"/>
    <property type="molecule type" value="Genomic_DNA"/>
</dbReference>
<dbReference type="STRING" id="288004.AL038_09495"/>
<name>A0A2N9YH27_9GAMM</name>
<accession>A0A2N9YH27</accession>
<dbReference type="Proteomes" id="UP000234271">
    <property type="component" value="Chromosome"/>
</dbReference>
<dbReference type="AlphaFoldDB" id="A0A2N9YH27"/>
<proteinExistence type="predicted"/>
<organism evidence="1 2">
    <name type="scientific">Beggiatoa leptomitoformis</name>
    <dbReference type="NCBI Taxonomy" id="288004"/>
    <lineage>
        <taxon>Bacteria</taxon>
        <taxon>Pseudomonadati</taxon>
        <taxon>Pseudomonadota</taxon>
        <taxon>Gammaproteobacteria</taxon>
        <taxon>Thiotrichales</taxon>
        <taxon>Thiotrichaceae</taxon>
        <taxon>Beggiatoa</taxon>
    </lineage>
</organism>